<evidence type="ECO:0008006" key="3">
    <source>
        <dbReference type="Google" id="ProtNLM"/>
    </source>
</evidence>
<sequence>MPVYEITTDAIHPLEETSFISAGIRERADLQRLLLDSISVIDRDVMVITEEFGEWEDSRRRIDLLGLDRTGNLVVIELKRTEDGGHMELQAIRYAAMVSTMTFAKVVSVHADYLKVHGKDGDAEAAILDFLGWDEPNQEEFAQDVRIILASAEFSKELTTSVMWLNQRDMDIRCIRLKPYRLGERILLDVQQIVPLPEATDYQVRIREKAVEQRQARQQQTNRDLTRFNLRIEGAEYQNLPKRRMIYQVVKAMIGRGKTPEELLPLLPGSERWLIVEGECSEEEFHQRAEKVRGQRGALYEPRRYFNEDGELFRINGKTYALTKMWGTGTIPAMEAIKEKYPEVKIEYVEAV</sequence>
<organism evidence="1 2">
    <name type="scientific">Geoanaerobacter pelophilus</name>
    <dbReference type="NCBI Taxonomy" id="60036"/>
    <lineage>
        <taxon>Bacteria</taxon>
        <taxon>Pseudomonadati</taxon>
        <taxon>Thermodesulfobacteriota</taxon>
        <taxon>Desulfuromonadia</taxon>
        <taxon>Geobacterales</taxon>
        <taxon>Geobacteraceae</taxon>
        <taxon>Geoanaerobacter</taxon>
    </lineage>
</organism>
<protein>
    <recommendedName>
        <fullName evidence="3">DUF91 domain-containing protein</fullName>
    </recommendedName>
</protein>
<dbReference type="Proteomes" id="UP000811899">
    <property type="component" value="Unassembled WGS sequence"/>
</dbReference>
<dbReference type="EMBL" id="JAHCVJ010000001">
    <property type="protein sequence ID" value="MBT0663649.1"/>
    <property type="molecule type" value="Genomic_DNA"/>
</dbReference>
<comment type="caution">
    <text evidence="1">The sequence shown here is derived from an EMBL/GenBank/DDBJ whole genome shotgun (WGS) entry which is preliminary data.</text>
</comment>
<evidence type="ECO:0000313" key="1">
    <source>
        <dbReference type="EMBL" id="MBT0663649.1"/>
    </source>
</evidence>
<reference evidence="1 2" key="1">
    <citation type="submission" date="2021-05" db="EMBL/GenBank/DDBJ databases">
        <title>The draft genome of Geobacter pelophilus DSM 12255.</title>
        <authorList>
            <person name="Xu Z."/>
            <person name="Masuda Y."/>
            <person name="Itoh H."/>
            <person name="Senoo K."/>
        </authorList>
    </citation>
    <scope>NUCLEOTIDE SEQUENCE [LARGE SCALE GENOMIC DNA]</scope>
    <source>
        <strain evidence="1 2">DSM 12255</strain>
    </source>
</reference>
<dbReference type="Gene3D" id="3.40.1350.10">
    <property type="match status" value="1"/>
</dbReference>
<proteinExistence type="predicted"/>
<dbReference type="GO" id="GO:0003676">
    <property type="term" value="F:nucleic acid binding"/>
    <property type="evidence" value="ECO:0007669"/>
    <property type="project" value="InterPro"/>
</dbReference>
<dbReference type="RefSeq" id="WP_214170369.1">
    <property type="nucleotide sequence ID" value="NZ_JAHCVJ010000001.1"/>
</dbReference>
<name>A0AAW4KY28_9BACT</name>
<gene>
    <name evidence="1" type="ORF">KI809_04970</name>
</gene>
<keyword evidence="2" id="KW-1185">Reference proteome</keyword>
<dbReference type="AlphaFoldDB" id="A0AAW4KY28"/>
<evidence type="ECO:0000313" key="2">
    <source>
        <dbReference type="Proteomes" id="UP000811899"/>
    </source>
</evidence>
<dbReference type="InterPro" id="IPR011856">
    <property type="entry name" value="tRNA_endonuc-like_dom_sf"/>
</dbReference>
<accession>A0AAW4KY28</accession>